<sequence>MAFSDEELAQCAAVDIVDLAEGHGIELTSETERFYRMTEHDSLVIDRAKNYFHWNSRGFGGNTIKFAQTFLTDPHKTDSARFKDAVGLLLDRNNLKHSEVAYQHTPYVYDPKLISTDFRQAREYLINKRNLSPALVDQFHKEGLAQQNKVGSAVFLWVDPGTDEVMGSTIQGTRIDHQRYGKRGTYKQIERNSTSGYGFAVGPADADTLRFFEAPIDLMSYIQLKGQDVRTQYVAMNGLKEEVITHYLADNIKNRPTVPDRMVFNVDNDAAGQRFVDQFLVLNWTDRRNGKELAVERELPGDDRTPVSYWRDYERASAKYRTNPYLLYVLDKASSNLQPGMLTNGADIHTPFTEQTDHAAATEATAAALPVNFRGSLTQWAGVVRQWNADREGDCQRFGLKCQYYSNQATRGSGLKLIRNSDPFIKDWNDIIRTRVASSVNQGTKTPQEKGQELE</sequence>
<dbReference type="Proteomes" id="UP000326779">
    <property type="component" value="Chromosome"/>
</dbReference>
<accession>A0A5P8M5L4</accession>
<proteinExistence type="predicted"/>
<dbReference type="SUPFAM" id="SSF57783">
    <property type="entry name" value="Zinc beta-ribbon"/>
    <property type="match status" value="1"/>
</dbReference>
<dbReference type="Pfam" id="PF13154">
    <property type="entry name" value="DUF3991"/>
    <property type="match status" value="1"/>
</dbReference>
<protein>
    <submittedName>
        <fullName evidence="2">DUF3991 domain-containing protein</fullName>
    </submittedName>
</protein>
<evidence type="ECO:0000259" key="1">
    <source>
        <dbReference type="Pfam" id="PF13154"/>
    </source>
</evidence>
<dbReference type="Gene3D" id="3.40.1360.10">
    <property type="match status" value="1"/>
</dbReference>
<gene>
    <name evidence="2" type="ORF">D1010_09525</name>
</gene>
<reference evidence="2 3" key="1">
    <citation type="submission" date="2019-10" db="EMBL/GenBank/DDBJ databases">
        <title>The completed genome of Lactobacillus harbinensis M1.</title>
        <authorList>
            <person name="Zheng Y."/>
        </authorList>
    </citation>
    <scope>NUCLEOTIDE SEQUENCE [LARGE SCALE GENOMIC DNA]</scope>
    <source>
        <strain evidence="2 3">M1</strain>
    </source>
</reference>
<evidence type="ECO:0000313" key="2">
    <source>
        <dbReference type="EMBL" id="QFR23627.1"/>
    </source>
</evidence>
<dbReference type="AlphaFoldDB" id="A0A5P8M5L4"/>
<dbReference type="RefSeq" id="WP_152260829.1">
    <property type="nucleotide sequence ID" value="NZ_CP045143.1"/>
</dbReference>
<dbReference type="KEGG" id="lhb:D1010_09525"/>
<dbReference type="InterPro" id="IPR025054">
    <property type="entry name" value="DUF3991"/>
</dbReference>
<name>A0A5P8M5L4_9LACO</name>
<evidence type="ECO:0000313" key="3">
    <source>
        <dbReference type="Proteomes" id="UP000326779"/>
    </source>
</evidence>
<feature type="domain" description="DUF3991" evidence="1">
    <location>
        <begin position="123"/>
        <end position="203"/>
    </location>
</feature>
<dbReference type="Pfam" id="PF13155">
    <property type="entry name" value="Toprim_2"/>
    <property type="match status" value="1"/>
</dbReference>
<dbReference type="EMBL" id="CP045143">
    <property type="protein sequence ID" value="QFR23627.1"/>
    <property type="molecule type" value="Genomic_DNA"/>
</dbReference>
<organism evidence="2 3">
    <name type="scientific">Schleiferilactobacillus harbinensis</name>
    <dbReference type="NCBI Taxonomy" id="304207"/>
    <lineage>
        <taxon>Bacteria</taxon>
        <taxon>Bacillati</taxon>
        <taxon>Bacillota</taxon>
        <taxon>Bacilli</taxon>
        <taxon>Lactobacillales</taxon>
        <taxon>Lactobacillaceae</taxon>
        <taxon>Schleiferilactobacillus</taxon>
    </lineage>
</organism>